<name>F9Y7D6_KETVW</name>
<dbReference type="EMBL" id="CP002018">
    <property type="protein sequence ID" value="AEM41064.1"/>
    <property type="molecule type" value="Genomic_DNA"/>
</dbReference>
<keyword evidence="1" id="KW-0812">Transmembrane</keyword>
<evidence type="ECO:0008006" key="4">
    <source>
        <dbReference type="Google" id="ProtNLM"/>
    </source>
</evidence>
<accession>F9Y7D6</accession>
<protein>
    <recommendedName>
        <fullName evidence="4">Holin-X, holin superfamily III</fullName>
    </recommendedName>
</protein>
<keyword evidence="1" id="KW-1133">Transmembrane helix</keyword>
<dbReference type="eggNOG" id="ENOG50342GE">
    <property type="taxonomic scope" value="Bacteria"/>
</dbReference>
<dbReference type="InterPro" id="IPR009937">
    <property type="entry name" value="Phage_holin_3_6"/>
</dbReference>
<feature type="transmembrane region" description="Helical" evidence="1">
    <location>
        <begin position="47"/>
        <end position="68"/>
    </location>
</feature>
<keyword evidence="1" id="KW-0472">Membrane</keyword>
<dbReference type="KEGG" id="kvl:KVU_1225"/>
<keyword evidence="3" id="KW-1185">Reference proteome</keyword>
<dbReference type="RefSeq" id="WP_013384528.1">
    <property type="nucleotide sequence ID" value="NC_017384.1"/>
</dbReference>
<evidence type="ECO:0000313" key="2">
    <source>
        <dbReference type="EMBL" id="AEM41064.1"/>
    </source>
</evidence>
<dbReference type="Pfam" id="PF07332">
    <property type="entry name" value="Phage_holin_3_6"/>
    <property type="match status" value="1"/>
</dbReference>
<proteinExistence type="predicted"/>
<organism evidence="2 3">
    <name type="scientific">Ketogulonicigenium vulgare (strain WSH-001)</name>
    <dbReference type="NCBI Taxonomy" id="759362"/>
    <lineage>
        <taxon>Bacteria</taxon>
        <taxon>Pseudomonadati</taxon>
        <taxon>Pseudomonadota</taxon>
        <taxon>Alphaproteobacteria</taxon>
        <taxon>Rhodobacterales</taxon>
        <taxon>Roseobacteraceae</taxon>
        <taxon>Ketogulonicigenium</taxon>
    </lineage>
</organism>
<dbReference type="OrthoDB" id="7876610at2"/>
<evidence type="ECO:0000313" key="3">
    <source>
        <dbReference type="Proteomes" id="UP000000692"/>
    </source>
</evidence>
<sequence length="113" mass="11759">MFSKLEARIEAVTRRSLLAFLAVISILVGLAFLTVAGWIAIADMASPLVAALVLAAVWVIGGGVFLLMSSNDKPAEPAPPPAPAVDPTMAIISAFLSGFTAGNGRHADRDRDE</sequence>
<gene>
    <name evidence="2" type="ordered locus">KVU_1225</name>
</gene>
<dbReference type="HOGENOM" id="CLU_170993_0_0_5"/>
<reference evidence="2 3" key="1">
    <citation type="journal article" date="2011" name="J. Bacteriol.">
        <title>Complete genome sequence of the industrial strain Ketogulonicigenium vulgare WSH-001.</title>
        <authorList>
            <person name="Liu L."/>
            <person name="Li Y."/>
            <person name="Zhang J."/>
            <person name="Zhou Z."/>
            <person name="Liu J."/>
            <person name="Li X."/>
            <person name="Zhou J."/>
            <person name="Du G."/>
            <person name="Wang L."/>
            <person name="Chen J."/>
        </authorList>
    </citation>
    <scope>NUCLEOTIDE SEQUENCE [LARGE SCALE GENOMIC DNA]</scope>
    <source>
        <strain evidence="2 3">WSH-001</strain>
    </source>
</reference>
<dbReference type="AlphaFoldDB" id="F9Y7D6"/>
<dbReference type="Proteomes" id="UP000000692">
    <property type="component" value="Chromosome"/>
</dbReference>
<dbReference type="PATRIC" id="fig|759362.5.peg.1261"/>
<evidence type="ECO:0000256" key="1">
    <source>
        <dbReference type="SAM" id="Phobius"/>
    </source>
</evidence>
<feature type="transmembrane region" description="Helical" evidence="1">
    <location>
        <begin position="20"/>
        <end position="41"/>
    </location>
</feature>